<keyword evidence="3" id="KW-1185">Reference proteome</keyword>
<comment type="caution">
    <text evidence="2">The sequence shown here is derived from an EMBL/GenBank/DDBJ whole genome shotgun (WGS) entry which is preliminary data.</text>
</comment>
<proteinExistence type="predicted"/>
<evidence type="ECO:0000313" key="3">
    <source>
        <dbReference type="Proteomes" id="UP000481861"/>
    </source>
</evidence>
<dbReference type="Proteomes" id="UP000481861">
    <property type="component" value="Unassembled WGS sequence"/>
</dbReference>
<organism evidence="2 3">
    <name type="scientific">Massariosphaeria phaeospora</name>
    <dbReference type="NCBI Taxonomy" id="100035"/>
    <lineage>
        <taxon>Eukaryota</taxon>
        <taxon>Fungi</taxon>
        <taxon>Dikarya</taxon>
        <taxon>Ascomycota</taxon>
        <taxon>Pezizomycotina</taxon>
        <taxon>Dothideomycetes</taxon>
        <taxon>Pleosporomycetidae</taxon>
        <taxon>Pleosporales</taxon>
        <taxon>Pleosporales incertae sedis</taxon>
        <taxon>Massariosphaeria</taxon>
    </lineage>
</organism>
<evidence type="ECO:0000313" key="2">
    <source>
        <dbReference type="EMBL" id="KAF2872336.1"/>
    </source>
</evidence>
<feature type="compositionally biased region" description="Polar residues" evidence="1">
    <location>
        <begin position="127"/>
        <end position="139"/>
    </location>
</feature>
<name>A0A7C8M9D0_9PLEO</name>
<accession>A0A7C8M9D0</accession>
<dbReference type="EMBL" id="JAADJZ010000009">
    <property type="protein sequence ID" value="KAF2872336.1"/>
    <property type="molecule type" value="Genomic_DNA"/>
</dbReference>
<feature type="region of interest" description="Disordered" evidence="1">
    <location>
        <begin position="122"/>
        <end position="147"/>
    </location>
</feature>
<sequence>MEAPRQSQTLGAARLQCGGRGLGGDEVRDVHEHAWGIIVAAAVQLGGLLSVPASSHRSHRSRGPARAGVCHPAVAHRTAPTSISLHRHRSPSPSLRPCPQESLMSVAAWLKLTAPAPGSFALGATSARPSSARGSTGARSESRSADATLVSAPMRPRGSSILLAPVRPAWCAAVGSVRAPLQRDFYAPCTNHVLRSHYGVPVKAYDTGHGGTPDDGELVAGARLQPAPHGTWTTTPTFCCVVTCPAVDEVVIRLRSLVECTIDARQPSPRIAAARARDP</sequence>
<gene>
    <name evidence="2" type="ORF">BDV95DRAFT_380856</name>
</gene>
<reference evidence="2 3" key="1">
    <citation type="submission" date="2020-01" db="EMBL/GenBank/DDBJ databases">
        <authorList>
            <consortium name="DOE Joint Genome Institute"/>
            <person name="Haridas S."/>
            <person name="Albert R."/>
            <person name="Binder M."/>
            <person name="Bloem J."/>
            <person name="Labutti K."/>
            <person name="Salamov A."/>
            <person name="Andreopoulos B."/>
            <person name="Baker S.E."/>
            <person name="Barry K."/>
            <person name="Bills G."/>
            <person name="Bluhm B.H."/>
            <person name="Cannon C."/>
            <person name="Castanera R."/>
            <person name="Culley D.E."/>
            <person name="Daum C."/>
            <person name="Ezra D."/>
            <person name="Gonzalez J.B."/>
            <person name="Henrissat B."/>
            <person name="Kuo A."/>
            <person name="Liang C."/>
            <person name="Lipzen A."/>
            <person name="Lutzoni F."/>
            <person name="Magnuson J."/>
            <person name="Mondo S."/>
            <person name="Nolan M."/>
            <person name="Ohm R."/>
            <person name="Pangilinan J."/>
            <person name="Park H.-J.H."/>
            <person name="Ramirez L."/>
            <person name="Alfaro M."/>
            <person name="Sun H."/>
            <person name="Tritt A."/>
            <person name="Yoshinaga Y."/>
            <person name="Zwiers L.-H.L."/>
            <person name="Turgeon B.G."/>
            <person name="Goodwin S.B."/>
            <person name="Spatafora J.W."/>
            <person name="Crous P.W."/>
            <person name="Grigoriev I.V."/>
        </authorList>
    </citation>
    <scope>NUCLEOTIDE SEQUENCE [LARGE SCALE GENOMIC DNA]</scope>
    <source>
        <strain evidence="2 3">CBS 611.86</strain>
    </source>
</reference>
<protein>
    <submittedName>
        <fullName evidence="2">Uncharacterized protein</fullName>
    </submittedName>
</protein>
<dbReference type="AlphaFoldDB" id="A0A7C8M9D0"/>
<evidence type="ECO:0000256" key="1">
    <source>
        <dbReference type="SAM" id="MobiDB-lite"/>
    </source>
</evidence>